<protein>
    <submittedName>
        <fullName evidence="3">M14 family zinc carboxypeptidase</fullName>
    </submittedName>
</protein>
<comment type="caution">
    <text evidence="3">The sequence shown here is derived from an EMBL/GenBank/DDBJ whole genome shotgun (WGS) entry which is preliminary data.</text>
</comment>
<dbReference type="Proteomes" id="UP001597319">
    <property type="component" value="Unassembled WGS sequence"/>
</dbReference>
<sequence>MNIKNLSGWFDIYKEPSLSGRYIHLEHILPLFDTLSIHVEIELLGTSENNAPIHLLKLGTGKKKLLFWSQMHGNESTTTKAVFDFLNMLIDDTNEISQGILASCTLYIIPILSPDGAKAYTRLNYNQIDLNRDAQNKTQKESILLRDIIDRFQPNYAFNLHGQRTIFSAGETKYPATVSFLSPAGDKERTITPCRKIAMEIIAEMNTVLQQVIPNSVGRYDDGFNINCIGDTLSDMGIPTILFEAGHYKDDYDREKTRVFIFYALVAAVDYISEKNIVGNLYENYFEIPENGKCFYDIIIRDVMLDKKNVDIAIQYTEELSENDIKFIPKIVKIADLGNFYGHREIIGNKRVIQNENVTVEVVPDNEMLKFYLNDELFSTELRKS</sequence>
<evidence type="ECO:0000313" key="4">
    <source>
        <dbReference type="Proteomes" id="UP001597319"/>
    </source>
</evidence>
<dbReference type="Gene3D" id="3.40.630.10">
    <property type="entry name" value="Zn peptidases"/>
    <property type="match status" value="1"/>
</dbReference>
<dbReference type="RefSeq" id="WP_378291259.1">
    <property type="nucleotide sequence ID" value="NZ_JBHULE010000008.1"/>
</dbReference>
<keyword evidence="3" id="KW-0121">Carboxypeptidase</keyword>
<keyword evidence="3" id="KW-0645">Protease</keyword>
<evidence type="ECO:0000259" key="2">
    <source>
        <dbReference type="PROSITE" id="PS52035"/>
    </source>
</evidence>
<dbReference type="SUPFAM" id="SSF53187">
    <property type="entry name" value="Zn-dependent exopeptidases"/>
    <property type="match status" value="1"/>
</dbReference>
<dbReference type="PROSITE" id="PS52035">
    <property type="entry name" value="PEPTIDASE_M14"/>
    <property type="match status" value="1"/>
</dbReference>
<keyword evidence="4" id="KW-1185">Reference proteome</keyword>
<keyword evidence="3" id="KW-0378">Hydrolase</keyword>
<proteinExistence type="inferred from homology"/>
<dbReference type="EMBL" id="JBHULE010000008">
    <property type="protein sequence ID" value="MFD2562562.1"/>
    <property type="molecule type" value="Genomic_DNA"/>
</dbReference>
<name>A0ABW5LDT4_9FLAO</name>
<reference evidence="4" key="1">
    <citation type="journal article" date="2019" name="Int. J. Syst. Evol. Microbiol.">
        <title>The Global Catalogue of Microorganisms (GCM) 10K type strain sequencing project: providing services to taxonomists for standard genome sequencing and annotation.</title>
        <authorList>
            <consortium name="The Broad Institute Genomics Platform"/>
            <consortium name="The Broad Institute Genome Sequencing Center for Infectious Disease"/>
            <person name="Wu L."/>
            <person name="Ma J."/>
        </authorList>
    </citation>
    <scope>NUCLEOTIDE SEQUENCE [LARGE SCALE GENOMIC DNA]</scope>
    <source>
        <strain evidence="4">KCTC 52274</strain>
    </source>
</reference>
<dbReference type="Pfam" id="PF00246">
    <property type="entry name" value="Peptidase_M14"/>
    <property type="match status" value="1"/>
</dbReference>
<comment type="similarity">
    <text evidence="1">Belongs to the peptidase M14 family.</text>
</comment>
<evidence type="ECO:0000313" key="3">
    <source>
        <dbReference type="EMBL" id="MFD2562562.1"/>
    </source>
</evidence>
<evidence type="ECO:0000256" key="1">
    <source>
        <dbReference type="PROSITE-ProRule" id="PRU01379"/>
    </source>
</evidence>
<dbReference type="InterPro" id="IPR000834">
    <property type="entry name" value="Peptidase_M14"/>
</dbReference>
<gene>
    <name evidence="3" type="ORF">ACFSR1_07735</name>
</gene>
<feature type="domain" description="Peptidase M14" evidence="2">
    <location>
        <begin position="14"/>
        <end position="332"/>
    </location>
</feature>
<organism evidence="3 4">
    <name type="scientific">Aquimarina rubra</name>
    <dbReference type="NCBI Taxonomy" id="1920033"/>
    <lineage>
        <taxon>Bacteria</taxon>
        <taxon>Pseudomonadati</taxon>
        <taxon>Bacteroidota</taxon>
        <taxon>Flavobacteriia</taxon>
        <taxon>Flavobacteriales</taxon>
        <taxon>Flavobacteriaceae</taxon>
        <taxon>Aquimarina</taxon>
    </lineage>
</organism>
<feature type="active site" description="Proton donor/acceptor" evidence="1">
    <location>
        <position position="287"/>
    </location>
</feature>
<dbReference type="GO" id="GO:0004180">
    <property type="term" value="F:carboxypeptidase activity"/>
    <property type="evidence" value="ECO:0007669"/>
    <property type="project" value="UniProtKB-KW"/>
</dbReference>
<accession>A0ABW5LDT4</accession>